<feature type="non-terminal residue" evidence="1">
    <location>
        <position position="1"/>
    </location>
</feature>
<protein>
    <submittedName>
        <fullName evidence="1">Uncharacterized protein</fullName>
    </submittedName>
</protein>
<accession>X0Y984</accession>
<dbReference type="AlphaFoldDB" id="X0Y984"/>
<name>X0Y984_9ZZZZ</name>
<evidence type="ECO:0000313" key="1">
    <source>
        <dbReference type="EMBL" id="GAG45303.1"/>
    </source>
</evidence>
<proteinExistence type="predicted"/>
<sequence length="222" mass="24131">LLTIVMVGCGTLTTWAEELRQALLLTDGPMVEATLEAAEKNGTLQFRVGSEVRRIPRENLVRWSTPSMVTASSELILVDGSRLMLTEPWAGELSLKIEAQDVSATTKRLGKITFPRTKLRAVLFNAPIHVQQRTKFVDHLLASHSNGDLLMLANQDVLKGKLLRIVSAPQTDSDNQPGATIIFETEIGKLKFPQTRIAGIVCNPGPRDPSPTALAVGLLDGS</sequence>
<dbReference type="EMBL" id="BARS01054070">
    <property type="protein sequence ID" value="GAG45303.1"/>
    <property type="molecule type" value="Genomic_DNA"/>
</dbReference>
<gene>
    <name evidence="1" type="ORF">S01H1_80119</name>
</gene>
<reference evidence="1" key="1">
    <citation type="journal article" date="2014" name="Front. Microbiol.">
        <title>High frequency of phylogenetically diverse reductive dehalogenase-homologous genes in deep subseafloor sedimentary metagenomes.</title>
        <authorList>
            <person name="Kawai M."/>
            <person name="Futagami T."/>
            <person name="Toyoda A."/>
            <person name="Takaki Y."/>
            <person name="Nishi S."/>
            <person name="Hori S."/>
            <person name="Arai W."/>
            <person name="Tsubouchi T."/>
            <person name="Morono Y."/>
            <person name="Uchiyama I."/>
            <person name="Ito T."/>
            <person name="Fujiyama A."/>
            <person name="Inagaki F."/>
            <person name="Takami H."/>
        </authorList>
    </citation>
    <scope>NUCLEOTIDE SEQUENCE</scope>
    <source>
        <strain evidence="1">Expedition CK06-06</strain>
    </source>
</reference>
<feature type="non-terminal residue" evidence="1">
    <location>
        <position position="222"/>
    </location>
</feature>
<organism evidence="1">
    <name type="scientific">marine sediment metagenome</name>
    <dbReference type="NCBI Taxonomy" id="412755"/>
    <lineage>
        <taxon>unclassified sequences</taxon>
        <taxon>metagenomes</taxon>
        <taxon>ecological metagenomes</taxon>
    </lineage>
</organism>
<comment type="caution">
    <text evidence="1">The sequence shown here is derived from an EMBL/GenBank/DDBJ whole genome shotgun (WGS) entry which is preliminary data.</text>
</comment>